<evidence type="ECO:0000256" key="1">
    <source>
        <dbReference type="ARBA" id="ARBA00022555"/>
    </source>
</evidence>
<dbReference type="FunFam" id="2.30.30.280:FF:000001">
    <property type="entry name" value="tRNA-specific 2-thiouridylase MnmA"/>
    <property type="match status" value="1"/>
</dbReference>
<dbReference type="Gene3D" id="3.40.50.620">
    <property type="entry name" value="HUPs"/>
    <property type="match status" value="1"/>
</dbReference>
<gene>
    <name evidence="9" type="primary">mnmA</name>
    <name evidence="12" type="ORF">SAMN06295933_3497</name>
</gene>
<reference evidence="13" key="1">
    <citation type="submission" date="2017-04" db="EMBL/GenBank/DDBJ databases">
        <authorList>
            <person name="Varghese N."/>
            <person name="Submissions S."/>
        </authorList>
    </citation>
    <scope>NUCLEOTIDE SEQUENCE [LARGE SCALE GENOMIC DNA]</scope>
    <source>
        <strain evidence="13">K3S</strain>
    </source>
</reference>
<dbReference type="CDD" id="cd01998">
    <property type="entry name" value="MnmA_TRMU-like"/>
    <property type="match status" value="1"/>
</dbReference>
<feature type="site" description="Interaction with tRNA" evidence="9">
    <location>
        <position position="132"/>
    </location>
</feature>
<keyword evidence="6 9" id="KW-0694">RNA-binding</keyword>
<evidence type="ECO:0000256" key="9">
    <source>
        <dbReference type="HAMAP-Rule" id="MF_00144"/>
    </source>
</evidence>
<dbReference type="SUPFAM" id="SSF52402">
    <property type="entry name" value="Adenine nucleotide alpha hydrolases-like"/>
    <property type="match status" value="1"/>
</dbReference>
<dbReference type="EC" id="2.8.1.13" evidence="9"/>
<keyword evidence="7 9" id="KW-1015">Disulfide bond</keyword>
<feature type="region of interest" description="Interaction with tRNA" evidence="9">
    <location>
        <begin position="309"/>
        <end position="310"/>
    </location>
</feature>
<keyword evidence="13" id="KW-1185">Reference proteome</keyword>
<feature type="active site" description="Cysteine persulfide intermediate" evidence="9">
    <location>
        <position position="204"/>
    </location>
</feature>
<evidence type="ECO:0000256" key="2">
    <source>
        <dbReference type="ARBA" id="ARBA00022679"/>
    </source>
</evidence>
<dbReference type="GO" id="GO:0002143">
    <property type="term" value="P:tRNA wobble position uridine thiolation"/>
    <property type="evidence" value="ECO:0007669"/>
    <property type="project" value="TreeGrafter"/>
</dbReference>
<name>A0A1X7F073_9BACT</name>
<comment type="caution">
    <text evidence="9">Lacks conserved residue(s) required for the propagation of feature annotation.</text>
</comment>
<dbReference type="PANTHER" id="PTHR11933:SF5">
    <property type="entry name" value="MITOCHONDRIAL TRNA-SPECIFIC 2-THIOURIDYLASE 1"/>
    <property type="match status" value="1"/>
</dbReference>
<feature type="region of interest" description="Interaction with tRNA" evidence="9">
    <location>
        <begin position="154"/>
        <end position="156"/>
    </location>
</feature>
<evidence type="ECO:0000256" key="6">
    <source>
        <dbReference type="ARBA" id="ARBA00022884"/>
    </source>
</evidence>
<feature type="active site" description="Nucleophile" evidence="9">
    <location>
        <position position="107"/>
    </location>
</feature>
<dbReference type="Gene3D" id="2.30.30.280">
    <property type="entry name" value="Adenine nucleotide alpha hydrolases-like domains"/>
    <property type="match status" value="1"/>
</dbReference>
<evidence type="ECO:0000313" key="13">
    <source>
        <dbReference type="Proteomes" id="UP000192906"/>
    </source>
</evidence>
<dbReference type="HAMAP" id="MF_00144">
    <property type="entry name" value="tRNA_thiouridyl_MnmA"/>
    <property type="match status" value="1"/>
</dbReference>
<keyword evidence="5 9" id="KW-0067">ATP-binding</keyword>
<evidence type="ECO:0000256" key="5">
    <source>
        <dbReference type="ARBA" id="ARBA00022840"/>
    </source>
</evidence>
<comment type="function">
    <text evidence="9">Catalyzes the 2-thiolation of uridine at the wobble position (U34) of tRNA, leading to the formation of s(2)U34.</text>
</comment>
<feature type="site" description="Interaction with tRNA" evidence="9">
    <location>
        <position position="341"/>
    </location>
</feature>
<feature type="domain" description="tRNA-specific 2-thiouridylase MnmA-like C-terminal" evidence="10">
    <location>
        <begin position="285"/>
        <end position="358"/>
    </location>
</feature>
<dbReference type="InterPro" id="IPR014729">
    <property type="entry name" value="Rossmann-like_a/b/a_fold"/>
</dbReference>
<keyword evidence="1 9" id="KW-0820">tRNA-binding</keyword>
<dbReference type="PANTHER" id="PTHR11933">
    <property type="entry name" value="TRNA 5-METHYLAMINOMETHYL-2-THIOURIDYLATE -METHYLTRANSFERASE"/>
    <property type="match status" value="1"/>
</dbReference>
<dbReference type="GO" id="GO:0005524">
    <property type="term" value="F:ATP binding"/>
    <property type="evidence" value="ECO:0007669"/>
    <property type="project" value="UniProtKB-KW"/>
</dbReference>
<dbReference type="NCBIfam" id="NF001138">
    <property type="entry name" value="PRK00143.1"/>
    <property type="match status" value="1"/>
</dbReference>
<comment type="similarity">
    <text evidence="9">Belongs to the MnmA/TRMU family.</text>
</comment>
<dbReference type="InterPro" id="IPR023382">
    <property type="entry name" value="MnmA-like_central_sf"/>
</dbReference>
<proteinExistence type="inferred from homology"/>
<organism evidence="12 13">
    <name type="scientific">Desulfovibrio gilichinskyi</name>
    <dbReference type="NCBI Taxonomy" id="1519643"/>
    <lineage>
        <taxon>Bacteria</taxon>
        <taxon>Pseudomonadati</taxon>
        <taxon>Thermodesulfobacteriota</taxon>
        <taxon>Desulfovibrionia</taxon>
        <taxon>Desulfovibrionales</taxon>
        <taxon>Desulfovibrionaceae</taxon>
        <taxon>Desulfovibrio</taxon>
    </lineage>
</organism>
<feature type="binding site" evidence="9">
    <location>
        <position position="131"/>
    </location>
    <ligand>
        <name>ATP</name>
        <dbReference type="ChEBI" id="CHEBI:30616"/>
    </ligand>
</feature>
<dbReference type="EMBL" id="FWZU01000008">
    <property type="protein sequence ID" value="SMF42824.1"/>
    <property type="molecule type" value="Genomic_DNA"/>
</dbReference>
<dbReference type="InterPro" id="IPR004506">
    <property type="entry name" value="MnmA-like"/>
</dbReference>
<dbReference type="Pfam" id="PF03054">
    <property type="entry name" value="tRNA_Me_trans"/>
    <property type="match status" value="1"/>
</dbReference>
<dbReference type="AlphaFoldDB" id="A0A1X7F073"/>
<dbReference type="STRING" id="1519643.SAMN06295933_3497"/>
<accession>A0A1X7F073</accession>
<feature type="domain" description="tRNA-specific 2-thiouridylase MnmA-like central" evidence="11">
    <location>
        <begin position="217"/>
        <end position="276"/>
    </location>
</feature>
<dbReference type="OrthoDB" id="9800696at2"/>
<keyword evidence="4 9" id="KW-0547">Nucleotide-binding</keyword>
<dbReference type="GO" id="GO:0005737">
    <property type="term" value="C:cytoplasm"/>
    <property type="evidence" value="ECO:0007669"/>
    <property type="project" value="UniProtKB-SubCell"/>
</dbReference>
<keyword evidence="3 9" id="KW-0819">tRNA processing</keyword>
<protein>
    <recommendedName>
        <fullName evidence="9">tRNA-specific 2-thiouridylase MnmA</fullName>
        <ecNumber evidence="9">2.8.1.13</ecNumber>
    </recommendedName>
</protein>
<evidence type="ECO:0000259" key="11">
    <source>
        <dbReference type="Pfam" id="PF20259"/>
    </source>
</evidence>
<dbReference type="Pfam" id="PF20259">
    <property type="entry name" value="tRNA_Me_trans_M"/>
    <property type="match status" value="1"/>
</dbReference>
<dbReference type="Pfam" id="PF20258">
    <property type="entry name" value="tRNA_Me_trans_C"/>
    <property type="match status" value="1"/>
</dbReference>
<evidence type="ECO:0000256" key="3">
    <source>
        <dbReference type="ARBA" id="ARBA00022694"/>
    </source>
</evidence>
<evidence type="ECO:0000256" key="7">
    <source>
        <dbReference type="ARBA" id="ARBA00023157"/>
    </source>
</evidence>
<sequence length="362" mass="40153">MESSFSYPELMSLVGERKIAVAVSGGADSLLSMVLLKEFGADVIAVHGCFLGSEKSKTAVAGLEVRCAELGIDLHVFDFKAEFDKMVIDPFVKAYLDGNTPNPCAQCNPQIKFGVLYEAVRKLGAELLSTGHYVRIADHAEYGRMIARGAEIGKDQSYFLSLVPKEKVLNAVFPLGNHSKSETYSELERRGLRIPLPTESQEICFVPDDDYRQFLMERNIKLPGPGNVVLSTGEKLGRHQGLWRYTHGQRKGLGIAWKEPIYVIEKDLERNLLVLGTKEELGASGCVAEKVNFLVDFEKWPETVHIQTRYRQRSMSAKVRLDGDNLVFEFVEQHSMPTPGQIVAAYTEDGAVLGGGIIRNAL</sequence>
<comment type="subcellular location">
    <subcellularLocation>
        <location evidence="9">Cytoplasm</location>
    </subcellularLocation>
</comment>
<dbReference type="GO" id="GO:0000049">
    <property type="term" value="F:tRNA binding"/>
    <property type="evidence" value="ECO:0007669"/>
    <property type="project" value="UniProtKB-KW"/>
</dbReference>
<dbReference type="Proteomes" id="UP000192906">
    <property type="component" value="Unassembled WGS sequence"/>
</dbReference>
<evidence type="ECO:0000313" key="12">
    <source>
        <dbReference type="EMBL" id="SMF42824.1"/>
    </source>
</evidence>
<dbReference type="InterPro" id="IPR046884">
    <property type="entry name" value="MnmA-like_central"/>
</dbReference>
<dbReference type="Gene3D" id="2.40.30.10">
    <property type="entry name" value="Translation factors"/>
    <property type="match status" value="1"/>
</dbReference>
<keyword evidence="2 9" id="KW-0808">Transferase</keyword>
<dbReference type="GO" id="GO:0103016">
    <property type="term" value="F:tRNA-uridine 2-sulfurtransferase activity"/>
    <property type="evidence" value="ECO:0007669"/>
    <property type="project" value="UniProtKB-EC"/>
</dbReference>
<dbReference type="RefSeq" id="WP_085104603.1">
    <property type="nucleotide sequence ID" value="NZ_FWZU01000008.1"/>
</dbReference>
<dbReference type="NCBIfam" id="TIGR00420">
    <property type="entry name" value="trmU"/>
    <property type="match status" value="1"/>
</dbReference>
<feature type="binding site" evidence="9">
    <location>
        <begin position="22"/>
        <end position="29"/>
    </location>
    <ligand>
        <name>ATP</name>
        <dbReference type="ChEBI" id="CHEBI:30616"/>
    </ligand>
</feature>
<keyword evidence="9" id="KW-0963">Cytoplasm</keyword>
<evidence type="ECO:0000256" key="4">
    <source>
        <dbReference type="ARBA" id="ARBA00022741"/>
    </source>
</evidence>
<evidence type="ECO:0000259" key="10">
    <source>
        <dbReference type="Pfam" id="PF20258"/>
    </source>
</evidence>
<evidence type="ECO:0000256" key="8">
    <source>
        <dbReference type="ARBA" id="ARBA00051542"/>
    </source>
</evidence>
<comment type="catalytic activity">
    <reaction evidence="8 9">
        <text>S-sulfanyl-L-cysteinyl-[protein] + uridine(34) in tRNA + AH2 + ATP = 2-thiouridine(34) in tRNA + L-cysteinyl-[protein] + A + AMP + diphosphate + H(+)</text>
        <dbReference type="Rhea" id="RHEA:47032"/>
        <dbReference type="Rhea" id="RHEA-COMP:10131"/>
        <dbReference type="Rhea" id="RHEA-COMP:11726"/>
        <dbReference type="Rhea" id="RHEA-COMP:11727"/>
        <dbReference type="Rhea" id="RHEA-COMP:11728"/>
        <dbReference type="ChEBI" id="CHEBI:13193"/>
        <dbReference type="ChEBI" id="CHEBI:15378"/>
        <dbReference type="ChEBI" id="CHEBI:17499"/>
        <dbReference type="ChEBI" id="CHEBI:29950"/>
        <dbReference type="ChEBI" id="CHEBI:30616"/>
        <dbReference type="ChEBI" id="CHEBI:33019"/>
        <dbReference type="ChEBI" id="CHEBI:61963"/>
        <dbReference type="ChEBI" id="CHEBI:65315"/>
        <dbReference type="ChEBI" id="CHEBI:87170"/>
        <dbReference type="ChEBI" id="CHEBI:456215"/>
        <dbReference type="EC" id="2.8.1.13"/>
    </reaction>
</comment>
<feature type="disulfide bond" description="Alternate" evidence="9">
    <location>
        <begin position="107"/>
        <end position="204"/>
    </location>
</feature>
<dbReference type="InterPro" id="IPR046885">
    <property type="entry name" value="MnmA-like_C"/>
</dbReference>